<dbReference type="CDD" id="cd01983">
    <property type="entry name" value="SIMIBI"/>
    <property type="match status" value="1"/>
</dbReference>
<comment type="caution">
    <text evidence="1">The sequence shown here is derived from an EMBL/GenBank/DDBJ whole genome shotgun (WGS) entry which is preliminary data.</text>
</comment>
<dbReference type="Gene3D" id="3.40.50.300">
    <property type="entry name" value="P-loop containing nucleotide triphosphate hydrolases"/>
    <property type="match status" value="1"/>
</dbReference>
<dbReference type="AlphaFoldDB" id="A0A9J6PHB4"/>
<accession>A0A9J6PHB4</accession>
<dbReference type="InterPro" id="IPR027417">
    <property type="entry name" value="P-loop_NTPase"/>
</dbReference>
<sequence length="383" mass="39410">MHAMLDVRESGALTPDLAGLAPALPAGTPATQIALDTLQRRLKAAKRSYATRRIDLARADGLLSGDACPRPGDLVLARIVQLGHHKRIESPEGRRAELYIGDEVLLCYGARYASDQFEALVPGDLGPCEMVAGGGIAARAISRHSATRAPTRIEPLGLVADRAKRVLNLADHALGTCRTDRRSPYTIAVLGTSMNAGKTTTAAALVRGLAAQGFRPGAVKVTGTGAGGDRWALVDAGASPVLDFTDFGHASTYRVPVGETASILRRAHAHLAAAGCDVAVVEIADGLLFPETVGLIETPEARTLIDGVIVAAGDALGAVASVACLDRLGLPVLAVAGKLTSSPLAMREAAAALFHPIVPLDALTNGLWLAPALAARRAAGAAA</sequence>
<organism evidence="1 2">
    <name type="scientific">Futiania mangrovi</name>
    <dbReference type="NCBI Taxonomy" id="2959716"/>
    <lineage>
        <taxon>Bacteria</taxon>
        <taxon>Pseudomonadati</taxon>
        <taxon>Pseudomonadota</taxon>
        <taxon>Alphaproteobacteria</taxon>
        <taxon>Futianiales</taxon>
        <taxon>Futianiaceae</taxon>
        <taxon>Futiania</taxon>
    </lineage>
</organism>
<dbReference type="RefSeq" id="WP_269331426.1">
    <property type="nucleotide sequence ID" value="NZ_JAMZFT010000001.1"/>
</dbReference>
<gene>
    <name evidence="1" type="ORF">NJQ99_03575</name>
</gene>
<keyword evidence="2" id="KW-1185">Reference proteome</keyword>
<evidence type="ECO:0000313" key="2">
    <source>
        <dbReference type="Proteomes" id="UP001055804"/>
    </source>
</evidence>
<name>A0A9J6PHB4_9PROT</name>
<proteinExistence type="predicted"/>
<reference evidence="1" key="1">
    <citation type="submission" date="2022-06" db="EMBL/GenBank/DDBJ databases">
        <title>Isolation and Genomics of Futiania mangrovii gen. nov., sp. nov., a Rare and Metabolically-versatile member in the Class Alphaproteobacteria.</title>
        <authorList>
            <person name="Liu L."/>
            <person name="Huang W.-C."/>
            <person name="Pan J."/>
            <person name="Li J."/>
            <person name="Huang Y."/>
            <person name="Du H."/>
            <person name="Liu Y."/>
            <person name="Li M."/>
        </authorList>
    </citation>
    <scope>NUCLEOTIDE SEQUENCE</scope>
    <source>
        <strain evidence="1">FT118</strain>
    </source>
</reference>
<protein>
    <submittedName>
        <fullName evidence="1">DUF1611 domain-containing protein</fullName>
    </submittedName>
</protein>
<evidence type="ECO:0000313" key="1">
    <source>
        <dbReference type="EMBL" id="MCP1335482.1"/>
    </source>
</evidence>
<dbReference type="EMBL" id="JAMZFT010000001">
    <property type="protein sequence ID" value="MCP1335482.1"/>
    <property type="molecule type" value="Genomic_DNA"/>
</dbReference>
<dbReference type="SUPFAM" id="SSF52540">
    <property type="entry name" value="P-loop containing nucleoside triphosphate hydrolases"/>
    <property type="match status" value="1"/>
</dbReference>
<dbReference type="Proteomes" id="UP001055804">
    <property type="component" value="Unassembled WGS sequence"/>
</dbReference>